<protein>
    <recommendedName>
        <fullName evidence="3">Conserved oligomeric Golgi complex subunit 7</fullName>
    </recommendedName>
    <alternativeName>
        <fullName evidence="8">Component of oligomeric Golgi complex 7</fullName>
    </alternativeName>
</protein>
<comment type="subcellular location">
    <subcellularLocation>
        <location evidence="1">Golgi apparatus membrane</location>
        <topology evidence="1">Peripheral membrane protein</topology>
    </subcellularLocation>
</comment>
<name>A0A9W8ATJ0_9FUNG</name>
<dbReference type="Proteomes" id="UP001150925">
    <property type="component" value="Unassembled WGS sequence"/>
</dbReference>
<comment type="caution">
    <text evidence="10">The sequence shown here is derived from an EMBL/GenBank/DDBJ whole genome shotgun (WGS) entry which is preliminary data.</text>
</comment>
<organism evidence="10 11">
    <name type="scientific">Dispira parvispora</name>
    <dbReference type="NCBI Taxonomy" id="1520584"/>
    <lineage>
        <taxon>Eukaryota</taxon>
        <taxon>Fungi</taxon>
        <taxon>Fungi incertae sedis</taxon>
        <taxon>Zoopagomycota</taxon>
        <taxon>Kickxellomycotina</taxon>
        <taxon>Dimargaritomycetes</taxon>
        <taxon>Dimargaritales</taxon>
        <taxon>Dimargaritaceae</taxon>
        <taxon>Dispira</taxon>
    </lineage>
</organism>
<keyword evidence="11" id="KW-1185">Reference proteome</keyword>
<dbReference type="OrthoDB" id="249612at2759"/>
<evidence type="ECO:0000256" key="5">
    <source>
        <dbReference type="ARBA" id="ARBA00022927"/>
    </source>
</evidence>
<keyword evidence="5" id="KW-0653">Protein transport</keyword>
<feature type="region of interest" description="Disordered" evidence="9">
    <location>
        <begin position="195"/>
        <end position="229"/>
    </location>
</feature>
<reference evidence="10" key="1">
    <citation type="submission" date="2022-07" db="EMBL/GenBank/DDBJ databases">
        <title>Phylogenomic reconstructions and comparative analyses of Kickxellomycotina fungi.</title>
        <authorList>
            <person name="Reynolds N.K."/>
            <person name="Stajich J.E."/>
            <person name="Barry K."/>
            <person name="Grigoriev I.V."/>
            <person name="Crous P."/>
            <person name="Smith M.E."/>
        </authorList>
    </citation>
    <scope>NUCLEOTIDE SEQUENCE</scope>
    <source>
        <strain evidence="10">RSA 1196</strain>
    </source>
</reference>
<evidence type="ECO:0000256" key="3">
    <source>
        <dbReference type="ARBA" id="ARBA00020984"/>
    </source>
</evidence>
<dbReference type="GO" id="GO:0006886">
    <property type="term" value="P:intracellular protein transport"/>
    <property type="evidence" value="ECO:0007669"/>
    <property type="project" value="InterPro"/>
</dbReference>
<feature type="compositionally biased region" description="Low complexity" evidence="9">
    <location>
        <begin position="451"/>
        <end position="464"/>
    </location>
</feature>
<keyword evidence="7" id="KW-0472">Membrane</keyword>
<evidence type="ECO:0000313" key="10">
    <source>
        <dbReference type="EMBL" id="KAJ1968907.1"/>
    </source>
</evidence>
<feature type="region of interest" description="Disordered" evidence="9">
    <location>
        <begin position="111"/>
        <end position="138"/>
    </location>
</feature>
<keyword evidence="4" id="KW-0813">Transport</keyword>
<dbReference type="GO" id="GO:0006890">
    <property type="term" value="P:retrograde vesicle-mediated transport, Golgi to endoplasmic reticulum"/>
    <property type="evidence" value="ECO:0007669"/>
    <property type="project" value="TreeGrafter"/>
</dbReference>
<proteinExistence type="inferred from homology"/>
<evidence type="ECO:0000256" key="2">
    <source>
        <dbReference type="ARBA" id="ARBA00005831"/>
    </source>
</evidence>
<evidence type="ECO:0000256" key="7">
    <source>
        <dbReference type="ARBA" id="ARBA00023136"/>
    </source>
</evidence>
<comment type="similarity">
    <text evidence="2">Belongs to the COG7 family.</text>
</comment>
<sequence>MSSHIPMGVDLTSLSNPSFDVKQWLNDNIQTETTAPDVVQINPDHLRSLRTQVHFLIQEVQAKHDQTTRQLVLGMGATEKDLATLKHQVESVKDFLTSFRKEGLDSLTVLHDLSGDENSPSGPIKTKEEGEESVPGDHSPLSKLVSLLQNWISLDEQRSLVQHEQDWQTLEQHVDAWLNEGELARVTKRLEAARRMVDEKEPAPKLNDQSTAGRDVSPSGSPLGNQGSDHRALVDRLVTRTLELIEPQFQALVDECAQSISEWLTGCFASVTPSTDFKNHKSQDTLFTEWYPMFRRLRCTSRFYHIYHRTMAAPFIKLWHQHCDTTWVSPVEDARSTFYPRYFWALDRFIQAECDWCQRVTPHEACKEEDLVEGLLTSITREMMPHLQTLEIFLTTLAFQEKALDFVTELYSTVVQHVTTIEGTLTQFRNRTVQDKLGFESNRSMTAQEPLSDSDNVSLSDSTSDTSESFAIDAAPAAAARPSAQYHTSESWDYPLLHPFEHLQIHWLEYEQACVVSQVEAFLTEFTPSVVQWEATNKSISGTDVLDKPIFKKLSTTMDRVGEHLASVGTIFKHSLKRTTILTQGLELVTYSQVTNHVLGKVLVDRLIEWTISIAQLCRFPNGMDWFYRSTKTPTAVEGESSLPYVHTASHQQIETAFKCLQLCHQVATVCSSINDQLIEHIVSVGPQVEKRVATLELLATDDSNILPTLDFFANRAFPDYSVRLQGLVDIYQYIEKSGEDLTMISSSGTVPQPWRPVRFLWTTWSLVWCAMLSPLSLPLLQFTTLPDWRQVGSPTEQVSSMNVTIPTFSTSPTACVSQIGEYLLAVPQLCDTYLAQTTVRTLLMNVADPWLLTLRQVITSKAMDGENPSLPILTDALSCPPVEPHENIATEEELLTDRVTSLAQSILVLYVHQILCVLQPPLTRRGQQQLLTDMDYLHNIVQAMGIDPLPVFEELRIVLRALVLADTSSEALLENSGSRLDLGTSVAFPEWLESLQRDSPQDRATFILLPLLKFTLSLTAGDIEARLKILCEA</sequence>
<dbReference type="EMBL" id="JANBPY010000120">
    <property type="protein sequence ID" value="KAJ1968907.1"/>
    <property type="molecule type" value="Genomic_DNA"/>
</dbReference>
<evidence type="ECO:0000256" key="8">
    <source>
        <dbReference type="ARBA" id="ARBA00031345"/>
    </source>
</evidence>
<evidence type="ECO:0000256" key="1">
    <source>
        <dbReference type="ARBA" id="ARBA00004395"/>
    </source>
</evidence>
<dbReference type="PANTHER" id="PTHR21443:SF0">
    <property type="entry name" value="CONSERVED OLIGOMERIC GOLGI COMPLEX SUBUNIT 7"/>
    <property type="match status" value="1"/>
</dbReference>
<gene>
    <name evidence="10" type="ORF">IWQ62_000957</name>
</gene>
<evidence type="ECO:0000313" key="11">
    <source>
        <dbReference type="Proteomes" id="UP001150925"/>
    </source>
</evidence>
<dbReference type="GO" id="GO:0017119">
    <property type="term" value="C:Golgi transport complex"/>
    <property type="evidence" value="ECO:0007669"/>
    <property type="project" value="InterPro"/>
</dbReference>
<dbReference type="GO" id="GO:0000139">
    <property type="term" value="C:Golgi membrane"/>
    <property type="evidence" value="ECO:0007669"/>
    <property type="project" value="UniProtKB-SubCell"/>
</dbReference>
<dbReference type="GO" id="GO:0007030">
    <property type="term" value="P:Golgi organization"/>
    <property type="evidence" value="ECO:0007669"/>
    <property type="project" value="TreeGrafter"/>
</dbReference>
<feature type="compositionally biased region" description="Polar residues" evidence="9">
    <location>
        <begin position="207"/>
        <end position="227"/>
    </location>
</feature>
<keyword evidence="6" id="KW-0333">Golgi apparatus</keyword>
<feature type="region of interest" description="Disordered" evidence="9">
    <location>
        <begin position="444"/>
        <end position="464"/>
    </location>
</feature>
<evidence type="ECO:0000256" key="4">
    <source>
        <dbReference type="ARBA" id="ARBA00022448"/>
    </source>
</evidence>
<dbReference type="AlphaFoldDB" id="A0A9W8ATJ0"/>
<accession>A0A9W8ATJ0</accession>
<evidence type="ECO:0000256" key="9">
    <source>
        <dbReference type="SAM" id="MobiDB-lite"/>
    </source>
</evidence>
<evidence type="ECO:0000256" key="6">
    <source>
        <dbReference type="ARBA" id="ARBA00023034"/>
    </source>
</evidence>
<dbReference type="InterPro" id="IPR019335">
    <property type="entry name" value="COG7"/>
</dbReference>
<dbReference type="PANTHER" id="PTHR21443">
    <property type="entry name" value="CONSERVED OLIGOMERIC GOLGI COMPLEX COMPONENT 7"/>
    <property type="match status" value="1"/>
</dbReference>